<organism evidence="3 4">
    <name type="scientific">Clostridium perfringens</name>
    <dbReference type="NCBI Taxonomy" id="1502"/>
    <lineage>
        <taxon>Bacteria</taxon>
        <taxon>Bacillati</taxon>
        <taxon>Bacillota</taxon>
        <taxon>Clostridia</taxon>
        <taxon>Eubacteriales</taxon>
        <taxon>Clostridiaceae</taxon>
        <taxon>Clostridium</taxon>
    </lineage>
</organism>
<dbReference type="EMBL" id="LRPU01000204">
    <property type="protein sequence ID" value="KXA05168.1"/>
    <property type="molecule type" value="Genomic_DNA"/>
</dbReference>
<keyword evidence="1 3" id="KW-0238">DNA-binding</keyword>
<dbReference type="Gene3D" id="1.10.260.40">
    <property type="entry name" value="lambda repressor-like DNA-binding domains"/>
    <property type="match status" value="1"/>
</dbReference>
<evidence type="ECO:0000313" key="3">
    <source>
        <dbReference type="EMBL" id="KXA05168.1"/>
    </source>
</evidence>
<dbReference type="GO" id="GO:0003677">
    <property type="term" value="F:DNA binding"/>
    <property type="evidence" value="ECO:0007669"/>
    <property type="project" value="UniProtKB-KW"/>
</dbReference>
<evidence type="ECO:0000256" key="1">
    <source>
        <dbReference type="ARBA" id="ARBA00023125"/>
    </source>
</evidence>
<evidence type="ECO:0000259" key="2">
    <source>
        <dbReference type="PROSITE" id="PS50943"/>
    </source>
</evidence>
<sequence length="259" mass="29885">MSISENIKFYRNKRKQTQQQLADKIGKSINSVKKYESGYTNPPIEVINKIASALDVSINQLIGEKKKTITQEVIEGAMEEGYTIEKLSKDTDIPLNELKCMLENKPGYSLLSFRKLYKFLDVSDEKMAETLMLDSYINCTYNNDGSNPEANMLKKMFFNEPLTLEETLNGVCEEDKDFITQLYYSGGFNSSQGNIETPPLNDLMEPINKLIDFLKSDKYPVDKLNNKTLGYIYEKITDLLEFEFYKLEKNNFNIPNKEE</sequence>
<dbReference type="SUPFAM" id="SSF47413">
    <property type="entry name" value="lambda repressor-like DNA-binding domains"/>
    <property type="match status" value="1"/>
</dbReference>
<dbReference type="CDD" id="cd00093">
    <property type="entry name" value="HTH_XRE"/>
    <property type="match status" value="1"/>
</dbReference>
<dbReference type="PATRIC" id="fig|1502.174.peg.3101"/>
<protein>
    <submittedName>
        <fullName evidence="3">DNA-binding helix-turn-helix protein</fullName>
    </submittedName>
</protein>
<reference evidence="3 4" key="1">
    <citation type="submission" date="2016-01" db="EMBL/GenBank/DDBJ databases">
        <authorList>
            <person name="Oliw E.H."/>
        </authorList>
    </citation>
    <scope>NUCLEOTIDE SEQUENCE [LARGE SCALE GENOMIC DNA]</scope>
    <source>
        <strain evidence="3 4">MJR7757A</strain>
    </source>
</reference>
<evidence type="ECO:0000313" key="4">
    <source>
        <dbReference type="Proteomes" id="UP000070646"/>
    </source>
</evidence>
<feature type="domain" description="HTH cro/C1-type" evidence="2">
    <location>
        <begin position="7"/>
        <end position="61"/>
    </location>
</feature>
<name>A0A133MM95_CLOPF</name>
<comment type="caution">
    <text evidence="3">The sequence shown here is derived from an EMBL/GenBank/DDBJ whole genome shotgun (WGS) entry which is preliminary data.</text>
</comment>
<proteinExistence type="predicted"/>
<dbReference type="AlphaFoldDB" id="A0A133MM95"/>
<dbReference type="PROSITE" id="PS50943">
    <property type="entry name" value="HTH_CROC1"/>
    <property type="match status" value="1"/>
</dbReference>
<dbReference type="Pfam" id="PF01381">
    <property type="entry name" value="HTH_3"/>
    <property type="match status" value="1"/>
</dbReference>
<dbReference type="InterPro" id="IPR001387">
    <property type="entry name" value="Cro/C1-type_HTH"/>
</dbReference>
<dbReference type="InterPro" id="IPR010982">
    <property type="entry name" value="Lambda_DNA-bd_dom_sf"/>
</dbReference>
<dbReference type="PANTHER" id="PTHR46558:SF11">
    <property type="entry name" value="HTH-TYPE TRANSCRIPTIONAL REGULATOR XRE"/>
    <property type="match status" value="1"/>
</dbReference>
<dbReference type="RefSeq" id="WP_060796869.1">
    <property type="nucleotide sequence ID" value="NZ_JBMKNJ010000026.1"/>
</dbReference>
<dbReference type="SMART" id="SM00530">
    <property type="entry name" value="HTH_XRE"/>
    <property type="match status" value="1"/>
</dbReference>
<accession>A0A133MM95</accession>
<gene>
    <name evidence="3" type="ORF">HMPREF3222_03075</name>
</gene>
<dbReference type="PANTHER" id="PTHR46558">
    <property type="entry name" value="TRACRIPTIONAL REGULATORY PROTEIN-RELATED-RELATED"/>
    <property type="match status" value="1"/>
</dbReference>
<dbReference type="Proteomes" id="UP000070646">
    <property type="component" value="Unassembled WGS sequence"/>
</dbReference>